<dbReference type="KEGG" id="kphy:AOZ06_32630"/>
<keyword evidence="3" id="KW-1185">Reference proteome</keyword>
<dbReference type="Proteomes" id="UP000063699">
    <property type="component" value="Chromosome"/>
</dbReference>
<name>A0A0N9I7W0_9PSEU</name>
<evidence type="ECO:0000256" key="1">
    <source>
        <dbReference type="SAM" id="MobiDB-lite"/>
    </source>
</evidence>
<protein>
    <submittedName>
        <fullName evidence="2">Uncharacterized protein</fullName>
    </submittedName>
</protein>
<dbReference type="AlphaFoldDB" id="A0A0N9I7W0"/>
<evidence type="ECO:0000313" key="2">
    <source>
        <dbReference type="EMBL" id="ALG11002.1"/>
    </source>
</evidence>
<accession>A0A0N9I7W0</accession>
<evidence type="ECO:0000313" key="3">
    <source>
        <dbReference type="Proteomes" id="UP000063699"/>
    </source>
</evidence>
<dbReference type="STRING" id="860235.AOZ06_32630"/>
<feature type="compositionally biased region" description="Low complexity" evidence="1">
    <location>
        <begin position="84"/>
        <end position="95"/>
    </location>
</feature>
<gene>
    <name evidence="2" type="ORF">AOZ06_32630</name>
</gene>
<dbReference type="EMBL" id="CP012752">
    <property type="protein sequence ID" value="ALG11002.1"/>
    <property type="molecule type" value="Genomic_DNA"/>
</dbReference>
<proteinExistence type="predicted"/>
<sequence length="95" mass="10222">MRPAAGQARRKPSEERAGPVTDPSGRVRYGRGDGQLLVGRETVRGREFRGLAAWDPEPPRPALCRVRSAANGPRSADEVRANGSSDSLSTSSHQQ</sequence>
<reference evidence="2 3" key="1">
    <citation type="submission" date="2015-07" db="EMBL/GenBank/DDBJ databases">
        <title>Genome sequencing of Kibdelosporangium phytohabitans.</title>
        <authorList>
            <person name="Qin S."/>
            <person name="Xing K."/>
        </authorList>
    </citation>
    <scope>NUCLEOTIDE SEQUENCE [LARGE SCALE GENOMIC DNA]</scope>
    <source>
        <strain evidence="2 3">KLBMP1111</strain>
    </source>
</reference>
<organism evidence="2 3">
    <name type="scientific">Kibdelosporangium phytohabitans</name>
    <dbReference type="NCBI Taxonomy" id="860235"/>
    <lineage>
        <taxon>Bacteria</taxon>
        <taxon>Bacillati</taxon>
        <taxon>Actinomycetota</taxon>
        <taxon>Actinomycetes</taxon>
        <taxon>Pseudonocardiales</taxon>
        <taxon>Pseudonocardiaceae</taxon>
        <taxon>Kibdelosporangium</taxon>
    </lineage>
</organism>
<feature type="region of interest" description="Disordered" evidence="1">
    <location>
        <begin position="1"/>
        <end position="95"/>
    </location>
</feature>